<dbReference type="AlphaFoldDB" id="A0A644Z2C0"/>
<evidence type="ECO:0000313" key="1">
    <source>
        <dbReference type="EMBL" id="MPM32883.1"/>
    </source>
</evidence>
<proteinExistence type="predicted"/>
<sequence length="124" mass="14178">MAIKHNKCPRCGSLNAIQILYGMPTRDAFLMAEEGKIKLGGCCITETDPEYYCKDCENEWSREASIDHVYKEIRGIKASVCGYFGGYYEVDIDFQSRDLKFNHLGAVQKIIMKRQSDRLLLISL</sequence>
<name>A0A644Z2C0_9ZZZZ</name>
<comment type="caution">
    <text evidence="1">The sequence shown here is derived from an EMBL/GenBank/DDBJ whole genome shotgun (WGS) entry which is preliminary data.</text>
</comment>
<organism evidence="1">
    <name type="scientific">bioreactor metagenome</name>
    <dbReference type="NCBI Taxonomy" id="1076179"/>
    <lineage>
        <taxon>unclassified sequences</taxon>
        <taxon>metagenomes</taxon>
        <taxon>ecological metagenomes</taxon>
    </lineage>
</organism>
<reference evidence="1" key="1">
    <citation type="submission" date="2019-08" db="EMBL/GenBank/DDBJ databases">
        <authorList>
            <person name="Kucharzyk K."/>
            <person name="Murdoch R.W."/>
            <person name="Higgins S."/>
            <person name="Loffler F."/>
        </authorList>
    </citation>
    <scope>NUCLEOTIDE SEQUENCE</scope>
</reference>
<protein>
    <submittedName>
        <fullName evidence="1">Uncharacterized protein</fullName>
    </submittedName>
</protein>
<gene>
    <name evidence="1" type="ORF">SDC9_79449</name>
</gene>
<accession>A0A644Z2C0</accession>
<dbReference type="EMBL" id="VSSQ01006491">
    <property type="protein sequence ID" value="MPM32883.1"/>
    <property type="molecule type" value="Genomic_DNA"/>
</dbReference>